<dbReference type="EMBL" id="MT143988">
    <property type="protein sequence ID" value="QJA45331.1"/>
    <property type="molecule type" value="Genomic_DNA"/>
</dbReference>
<sequence length="77" mass="8797">MIRKIEAGRKVVILKNNCCGSQHRKGDIGEILSPYYEEDTVNPNCFKVSHPTYRYFLHSYKCVGPVPAKRGRKTNAL</sequence>
<dbReference type="AlphaFoldDB" id="A0A6H1ZD24"/>
<dbReference type="EMBL" id="MT144590">
    <property type="protein sequence ID" value="QJH93651.1"/>
    <property type="molecule type" value="Genomic_DNA"/>
</dbReference>
<evidence type="ECO:0000313" key="1">
    <source>
        <dbReference type="EMBL" id="QJA45331.1"/>
    </source>
</evidence>
<protein>
    <submittedName>
        <fullName evidence="1">Uncharacterized protein</fullName>
    </submittedName>
</protein>
<reference evidence="1" key="1">
    <citation type="submission" date="2020-03" db="EMBL/GenBank/DDBJ databases">
        <title>The deep terrestrial virosphere.</title>
        <authorList>
            <person name="Holmfeldt K."/>
            <person name="Nilsson E."/>
            <person name="Simone D."/>
            <person name="Lopez-Fernandez M."/>
            <person name="Wu X."/>
            <person name="de Brujin I."/>
            <person name="Lundin D."/>
            <person name="Andersson A."/>
            <person name="Bertilsson S."/>
            <person name="Dopson M."/>
        </authorList>
    </citation>
    <scope>NUCLEOTIDE SEQUENCE</scope>
    <source>
        <strain evidence="1">TM448A00204</strain>
        <strain evidence="2">TM448B00128</strain>
    </source>
</reference>
<evidence type="ECO:0000313" key="2">
    <source>
        <dbReference type="EMBL" id="QJH93651.1"/>
    </source>
</evidence>
<proteinExistence type="predicted"/>
<gene>
    <name evidence="1" type="ORF">TM448A00204_0076</name>
    <name evidence="2" type="ORF">TM448B00128_0026</name>
</gene>
<organism evidence="1">
    <name type="scientific">viral metagenome</name>
    <dbReference type="NCBI Taxonomy" id="1070528"/>
    <lineage>
        <taxon>unclassified sequences</taxon>
        <taxon>metagenomes</taxon>
        <taxon>organismal metagenomes</taxon>
    </lineage>
</organism>
<name>A0A6H1ZD24_9ZZZZ</name>
<accession>A0A6H1ZD24</accession>